<dbReference type="RefSeq" id="WP_311369659.1">
    <property type="nucleotide sequence ID" value="NZ_JAVRHX010000005.1"/>
</dbReference>
<evidence type="ECO:0000313" key="3">
    <source>
        <dbReference type="Proteomes" id="UP001253545"/>
    </source>
</evidence>
<evidence type="ECO:0008006" key="4">
    <source>
        <dbReference type="Google" id="ProtNLM"/>
    </source>
</evidence>
<accession>A0ABU2ZX23</accession>
<keyword evidence="1" id="KW-1133">Transmembrane helix</keyword>
<dbReference type="Proteomes" id="UP001253545">
    <property type="component" value="Unassembled WGS sequence"/>
</dbReference>
<proteinExistence type="predicted"/>
<comment type="caution">
    <text evidence="2">The sequence shown here is derived from an EMBL/GenBank/DDBJ whole genome shotgun (WGS) entry which is preliminary data.</text>
</comment>
<dbReference type="EMBL" id="JAVRHX010000005">
    <property type="protein sequence ID" value="MDT0596134.1"/>
    <property type="molecule type" value="Genomic_DNA"/>
</dbReference>
<feature type="transmembrane region" description="Helical" evidence="1">
    <location>
        <begin position="16"/>
        <end position="34"/>
    </location>
</feature>
<keyword evidence="1" id="KW-0472">Membrane</keyword>
<feature type="transmembrane region" description="Helical" evidence="1">
    <location>
        <begin position="113"/>
        <end position="131"/>
    </location>
</feature>
<reference evidence="2 3" key="1">
    <citation type="submission" date="2023-09" db="EMBL/GenBank/DDBJ databases">
        <authorList>
            <person name="Rey-Velasco X."/>
        </authorList>
    </citation>
    <scope>NUCLEOTIDE SEQUENCE [LARGE SCALE GENOMIC DNA]</scope>
    <source>
        <strain evidence="2 3">P117</strain>
    </source>
</reference>
<organism evidence="2 3">
    <name type="scientific">Glaciecola petra</name>
    <dbReference type="NCBI Taxonomy" id="3075602"/>
    <lineage>
        <taxon>Bacteria</taxon>
        <taxon>Pseudomonadati</taxon>
        <taxon>Pseudomonadota</taxon>
        <taxon>Gammaproteobacteria</taxon>
        <taxon>Alteromonadales</taxon>
        <taxon>Alteromonadaceae</taxon>
        <taxon>Glaciecola</taxon>
    </lineage>
</organism>
<keyword evidence="3" id="KW-1185">Reference proteome</keyword>
<keyword evidence="1" id="KW-0812">Transmembrane</keyword>
<feature type="transmembrane region" description="Helical" evidence="1">
    <location>
        <begin position="69"/>
        <end position="93"/>
    </location>
</feature>
<gene>
    <name evidence="2" type="ORF">RM552_14870</name>
</gene>
<protein>
    <recommendedName>
        <fullName evidence="4">GGDEF domain-containing protein</fullName>
    </recommendedName>
</protein>
<name>A0ABU2ZX23_9ALTE</name>
<sequence length="352" mass="39363">MHSSAIYILGIVKKTAWVSAGIGCLGATLMYVFGQQPIQMSLIALLVCILLLVQAIYIHIYSYRSSNPLILMIGMTIAILLATTVTGGVYSRFVGLIPILPIMACLLIGKKKAIIYTLLLIGFLLLISYLREHIIDYTYQEANSNEFFPKVLWLNLAIVLGLTFALIFEDINAKSTIQLDNSGSENDVVENLNRVYSEHKIVSFADRIIYKFSNTKSSDLVVCLAKLEVSFIENSEQCLEQENLISFAKLIHVFLHPATDMLGLNENKQFLLCFSATDEHKAKQQCKNISRAIESRFAHLKVHIGMFVQDSAETSIDAKSIFQVVDLTLHSAKNELTPNTMNYADLLEIKSN</sequence>
<evidence type="ECO:0000256" key="1">
    <source>
        <dbReference type="SAM" id="Phobius"/>
    </source>
</evidence>
<evidence type="ECO:0000313" key="2">
    <source>
        <dbReference type="EMBL" id="MDT0596134.1"/>
    </source>
</evidence>
<feature type="transmembrane region" description="Helical" evidence="1">
    <location>
        <begin position="41"/>
        <end position="63"/>
    </location>
</feature>
<feature type="transmembrane region" description="Helical" evidence="1">
    <location>
        <begin position="151"/>
        <end position="168"/>
    </location>
</feature>